<dbReference type="EMBL" id="VSSQ01007547">
    <property type="protein sequence ID" value="MPM36251.1"/>
    <property type="molecule type" value="Genomic_DNA"/>
</dbReference>
<feature type="domain" description="Acetyl xylan esterase" evidence="1">
    <location>
        <begin position="419"/>
        <end position="586"/>
    </location>
</feature>
<dbReference type="GO" id="GO:0016791">
    <property type="term" value="F:phosphatase activity"/>
    <property type="evidence" value="ECO:0007669"/>
    <property type="project" value="InterPro"/>
</dbReference>
<comment type="caution">
    <text evidence="2">The sequence shown here is derived from an EMBL/GenBank/DDBJ whole genome shotgun (WGS) entry which is preliminary data.</text>
</comment>
<dbReference type="GO" id="GO:0005976">
    <property type="term" value="P:polysaccharide metabolic process"/>
    <property type="evidence" value="ECO:0007669"/>
    <property type="project" value="TreeGrafter"/>
</dbReference>
<dbReference type="PANTHER" id="PTHR40111">
    <property type="entry name" value="CEPHALOSPORIN-C DEACETYLASE"/>
    <property type="match status" value="1"/>
</dbReference>
<protein>
    <recommendedName>
        <fullName evidence="1">Acetyl xylan esterase domain-containing protein</fullName>
    </recommendedName>
</protein>
<evidence type="ECO:0000313" key="2">
    <source>
        <dbReference type="EMBL" id="MPM36251.1"/>
    </source>
</evidence>
<dbReference type="PANTHER" id="PTHR40111:SF1">
    <property type="entry name" value="CEPHALOSPORIN-C DEACETYLASE"/>
    <property type="match status" value="1"/>
</dbReference>
<dbReference type="GO" id="GO:0052689">
    <property type="term" value="F:carboxylic ester hydrolase activity"/>
    <property type="evidence" value="ECO:0007669"/>
    <property type="project" value="TreeGrafter"/>
</dbReference>
<dbReference type="Pfam" id="PF05448">
    <property type="entry name" value="AXE1"/>
    <property type="match status" value="1"/>
</dbReference>
<dbReference type="PRINTS" id="PR00113">
    <property type="entry name" value="ALKPHPHTASE"/>
</dbReference>
<gene>
    <name evidence="2" type="ORF">SDC9_82846</name>
</gene>
<proteinExistence type="predicted"/>
<dbReference type="SUPFAM" id="SSF53474">
    <property type="entry name" value="alpha/beta-Hydrolases"/>
    <property type="match status" value="1"/>
</dbReference>
<accession>A0A644Z8C9</accession>
<evidence type="ECO:0000259" key="1">
    <source>
        <dbReference type="Pfam" id="PF05448"/>
    </source>
</evidence>
<dbReference type="InterPro" id="IPR029058">
    <property type="entry name" value="AB_hydrolase_fold"/>
</dbReference>
<dbReference type="InterPro" id="IPR001952">
    <property type="entry name" value="Alkaline_phosphatase"/>
</dbReference>
<organism evidence="2">
    <name type="scientific">bioreactor metagenome</name>
    <dbReference type="NCBI Taxonomy" id="1076179"/>
    <lineage>
        <taxon>unclassified sequences</taxon>
        <taxon>metagenomes</taxon>
        <taxon>ecological metagenomes</taxon>
    </lineage>
</organism>
<sequence length="594" mass="64067">MNPAADIRRAAAYAALLLLPLFPVRLPAAENVIVFFVNGVNQAGLELARTAGDGFAGLSNTAALPVSGTLLPLSREFDRPQLAAANAVAAGKAADDSIGTLSSGEDLDSLATLAKLRSRKVGIVTDSLLTAPLPGAFYAHEARIGEPGVLSDWLPLCDFNVLAGEVLLPPGESGGGDRLGDTMARIGYRNVLDVKNLTASVSRLFLRHSDSPGRRYAATRKSREERERLIGSVSAALRSLDNPAGLFLVVECGNIAAAGTENDSSMLLGELWMFDRALGEALRFFKEDPAKTLIVVISLYDAGELQLTGGADTDFPVGPGRIELTPFTARNYKNHHAWRMEITVRGDEKLYGILCVPKTPGRYPALITIPGAGPGTAAPWIDDADGELIILLVNVHRYEPSVDRKLLAEQYRECNAAAGMPYMFEHAEDRERYFYRRVFLGLAQAADHVAGMKEFDGKNLGVTGSSQGAAAALALAAINHRITAVAVNVPAMCDHDGWRVGRKSGWPEWHRNRPDGDAVAPYYDGCNFARLIEAPVFMAVGFNDLTAPAAGGYAAWNLLRGEKTMLPMFDRGHEIPDFCGRKMRDFLRSHGIGR</sequence>
<dbReference type="InterPro" id="IPR039069">
    <property type="entry name" value="CE7"/>
</dbReference>
<dbReference type="AlphaFoldDB" id="A0A644Z8C9"/>
<dbReference type="Gene3D" id="3.40.720.10">
    <property type="entry name" value="Alkaline Phosphatase, subunit A"/>
    <property type="match status" value="1"/>
</dbReference>
<dbReference type="SUPFAM" id="SSF53649">
    <property type="entry name" value="Alkaline phosphatase-like"/>
    <property type="match status" value="1"/>
</dbReference>
<dbReference type="Pfam" id="PF00245">
    <property type="entry name" value="Alk_phosphatase"/>
    <property type="match status" value="1"/>
</dbReference>
<dbReference type="InterPro" id="IPR017850">
    <property type="entry name" value="Alkaline_phosphatase_core_sf"/>
</dbReference>
<dbReference type="Gene3D" id="3.40.50.1820">
    <property type="entry name" value="alpha/beta hydrolase"/>
    <property type="match status" value="1"/>
</dbReference>
<dbReference type="InterPro" id="IPR008391">
    <property type="entry name" value="AXE1_dom"/>
</dbReference>
<reference evidence="2" key="1">
    <citation type="submission" date="2019-08" db="EMBL/GenBank/DDBJ databases">
        <authorList>
            <person name="Kucharzyk K."/>
            <person name="Murdoch R.W."/>
            <person name="Higgins S."/>
            <person name="Loffler F."/>
        </authorList>
    </citation>
    <scope>NUCLEOTIDE SEQUENCE</scope>
</reference>
<name>A0A644Z8C9_9ZZZZ</name>